<feature type="repeat" description="WD" evidence="4">
    <location>
        <begin position="260"/>
        <end position="294"/>
    </location>
</feature>
<evidence type="ECO:0000256" key="3">
    <source>
        <dbReference type="ARBA" id="ARBA00022737"/>
    </source>
</evidence>
<dbReference type="InterPro" id="IPR037588">
    <property type="entry name" value="MLST8"/>
</dbReference>
<protein>
    <submittedName>
        <fullName evidence="5">Required for amino acid permease transport from the to the cell surface protein</fullName>
    </submittedName>
</protein>
<keyword evidence="2 4" id="KW-0853">WD repeat</keyword>
<dbReference type="STRING" id="312017.W7XKA0"/>
<sequence length="369" mass="42250">MIKNSILRFILSEKIQVDQQQKTKNRRKQQEEIKKNKLKNKMQSNRVILATASYDHTIRLWDQNQGCIETMSYSSNIPKRFDQINKQGFLVNKIEISQNKQYLGAATSFLAMIYDLGKAQLSKIPVFAYDGYKNNVTSIGFNQDSKWIYTGSEDGSIQIHHLAMQGVPKIFSNKEPVSQVVLHPNEVDLISVDQDGILKIWDLRNESQCRKEIVLAPKIGLRSVSIATNAQFFCAADSSGTLFIQNLGRNDEIISQQKIENAHNDYILKCQISPFAKDIVTCSADRSIKIWSLNPQSQKFEHKNTLYHYRWVWDVSYGCDGQFLFSCSSDNTAKLWKLDKESNQVEYQIFKGHTQTVNCVAINDIAINC</sequence>
<dbReference type="InterPro" id="IPR001680">
    <property type="entry name" value="WD40_rpt"/>
</dbReference>
<keyword evidence="3" id="KW-0677">Repeat</keyword>
<feature type="repeat" description="WD" evidence="4">
    <location>
        <begin position="129"/>
        <end position="159"/>
    </location>
</feature>
<dbReference type="PROSITE" id="PS00678">
    <property type="entry name" value="WD_REPEATS_1"/>
    <property type="match status" value="1"/>
</dbReference>
<dbReference type="InterPro" id="IPR015943">
    <property type="entry name" value="WD40/YVTN_repeat-like_dom_sf"/>
</dbReference>
<dbReference type="InParanoid" id="W7XKA0"/>
<dbReference type="Pfam" id="PF00400">
    <property type="entry name" value="WD40"/>
    <property type="match status" value="5"/>
</dbReference>
<feature type="repeat" description="WD" evidence="4">
    <location>
        <begin position="170"/>
        <end position="211"/>
    </location>
</feature>
<accession>W7XKA0</accession>
<dbReference type="SMART" id="SM00320">
    <property type="entry name" value="WD40"/>
    <property type="match status" value="6"/>
</dbReference>
<dbReference type="SUPFAM" id="SSF50978">
    <property type="entry name" value="WD40 repeat-like"/>
    <property type="match status" value="1"/>
</dbReference>
<evidence type="ECO:0000256" key="4">
    <source>
        <dbReference type="PROSITE-ProRule" id="PRU00221"/>
    </source>
</evidence>
<dbReference type="InterPro" id="IPR036322">
    <property type="entry name" value="WD40_repeat_dom_sf"/>
</dbReference>
<dbReference type="PANTHER" id="PTHR19842">
    <property type="entry name" value="G BETA-LIKE PROTEIN GBL"/>
    <property type="match status" value="1"/>
</dbReference>
<dbReference type="KEGG" id="tet:TTHERM_000227669"/>
<keyword evidence="6" id="KW-1185">Reference proteome</keyword>
<dbReference type="GO" id="GO:0032956">
    <property type="term" value="P:regulation of actin cytoskeleton organization"/>
    <property type="evidence" value="ECO:0007669"/>
    <property type="project" value="TreeGrafter"/>
</dbReference>
<dbReference type="GO" id="GO:0031929">
    <property type="term" value="P:TOR signaling"/>
    <property type="evidence" value="ECO:0007669"/>
    <property type="project" value="InterPro"/>
</dbReference>
<dbReference type="PROSITE" id="PS50082">
    <property type="entry name" value="WD_REPEATS_2"/>
    <property type="match status" value="5"/>
</dbReference>
<dbReference type="AlphaFoldDB" id="W7XKA0"/>
<dbReference type="GO" id="GO:0031932">
    <property type="term" value="C:TORC2 complex"/>
    <property type="evidence" value="ECO:0007669"/>
    <property type="project" value="InterPro"/>
</dbReference>
<dbReference type="Proteomes" id="UP000009168">
    <property type="component" value="Unassembled WGS sequence"/>
</dbReference>
<dbReference type="Gene3D" id="2.130.10.10">
    <property type="entry name" value="YVTN repeat-like/Quinoprotein amine dehydrogenase"/>
    <property type="match status" value="1"/>
</dbReference>
<dbReference type="PROSITE" id="PS50294">
    <property type="entry name" value="WD_REPEATS_REGION"/>
    <property type="match status" value="2"/>
</dbReference>
<feature type="repeat" description="WD" evidence="4">
    <location>
        <begin position="305"/>
        <end position="346"/>
    </location>
</feature>
<name>W7XKA0_TETTS</name>
<gene>
    <name evidence="5" type="ORF">TTHERM_000227669</name>
</gene>
<dbReference type="GO" id="GO:0031931">
    <property type="term" value="C:TORC1 complex"/>
    <property type="evidence" value="ECO:0007669"/>
    <property type="project" value="InterPro"/>
</dbReference>
<proteinExistence type="inferred from homology"/>
<comment type="similarity">
    <text evidence="1">Belongs to the WD repeat LST8 family.</text>
</comment>
<dbReference type="PANTHER" id="PTHR19842:SF0">
    <property type="entry name" value="TARGET OF RAPAMYCIN COMPLEX SUBUNIT LST8"/>
    <property type="match status" value="1"/>
</dbReference>
<dbReference type="InterPro" id="IPR019775">
    <property type="entry name" value="WD40_repeat_CS"/>
</dbReference>
<evidence type="ECO:0000313" key="6">
    <source>
        <dbReference type="Proteomes" id="UP000009168"/>
    </source>
</evidence>
<evidence type="ECO:0000313" key="5">
    <source>
        <dbReference type="EMBL" id="EWS74749.1"/>
    </source>
</evidence>
<evidence type="ECO:0000256" key="2">
    <source>
        <dbReference type="ARBA" id="ARBA00022574"/>
    </source>
</evidence>
<evidence type="ECO:0000256" key="1">
    <source>
        <dbReference type="ARBA" id="ARBA00009890"/>
    </source>
</evidence>
<dbReference type="EMBL" id="GG662718">
    <property type="protein sequence ID" value="EWS74749.1"/>
    <property type="molecule type" value="Genomic_DNA"/>
</dbReference>
<organism evidence="5 6">
    <name type="scientific">Tetrahymena thermophila (strain SB210)</name>
    <dbReference type="NCBI Taxonomy" id="312017"/>
    <lineage>
        <taxon>Eukaryota</taxon>
        <taxon>Sar</taxon>
        <taxon>Alveolata</taxon>
        <taxon>Ciliophora</taxon>
        <taxon>Intramacronucleata</taxon>
        <taxon>Oligohymenophorea</taxon>
        <taxon>Hymenostomatida</taxon>
        <taxon>Tetrahymenina</taxon>
        <taxon>Tetrahymenidae</taxon>
        <taxon>Tetrahymena</taxon>
    </lineage>
</organism>
<dbReference type="OrthoDB" id="400at2759"/>
<dbReference type="PRINTS" id="PR00320">
    <property type="entry name" value="GPROTEINBRPT"/>
</dbReference>
<dbReference type="GeneID" id="24437923"/>
<reference evidence="6" key="1">
    <citation type="journal article" date="2006" name="PLoS Biol.">
        <title>Macronuclear genome sequence of the ciliate Tetrahymena thermophila, a model eukaryote.</title>
        <authorList>
            <person name="Eisen J.A."/>
            <person name="Coyne R.S."/>
            <person name="Wu M."/>
            <person name="Wu D."/>
            <person name="Thiagarajan M."/>
            <person name="Wortman J.R."/>
            <person name="Badger J.H."/>
            <person name="Ren Q."/>
            <person name="Amedeo P."/>
            <person name="Jones K.M."/>
            <person name="Tallon L.J."/>
            <person name="Delcher A.L."/>
            <person name="Salzberg S.L."/>
            <person name="Silva J.C."/>
            <person name="Haas B.J."/>
            <person name="Majoros W.H."/>
            <person name="Farzad M."/>
            <person name="Carlton J.M."/>
            <person name="Smith R.K. Jr."/>
            <person name="Garg J."/>
            <person name="Pearlman R.E."/>
            <person name="Karrer K.M."/>
            <person name="Sun L."/>
            <person name="Manning G."/>
            <person name="Elde N.C."/>
            <person name="Turkewitz A.P."/>
            <person name="Asai D.J."/>
            <person name="Wilkes D.E."/>
            <person name="Wang Y."/>
            <person name="Cai H."/>
            <person name="Collins K."/>
            <person name="Stewart B.A."/>
            <person name="Lee S.R."/>
            <person name="Wilamowska K."/>
            <person name="Weinberg Z."/>
            <person name="Ruzzo W.L."/>
            <person name="Wloga D."/>
            <person name="Gaertig J."/>
            <person name="Frankel J."/>
            <person name="Tsao C.-C."/>
            <person name="Gorovsky M.A."/>
            <person name="Keeling P.J."/>
            <person name="Waller R.F."/>
            <person name="Patron N.J."/>
            <person name="Cherry J.M."/>
            <person name="Stover N.A."/>
            <person name="Krieger C.J."/>
            <person name="del Toro C."/>
            <person name="Ryder H.F."/>
            <person name="Williamson S.C."/>
            <person name="Barbeau R.A."/>
            <person name="Hamilton E.P."/>
            <person name="Orias E."/>
        </authorList>
    </citation>
    <scope>NUCLEOTIDE SEQUENCE [LARGE SCALE GENOMIC DNA]</scope>
    <source>
        <strain evidence="6">SB210</strain>
    </source>
</reference>
<dbReference type="RefSeq" id="XP_012652750.1">
    <property type="nucleotide sequence ID" value="XM_012797296.1"/>
</dbReference>
<dbReference type="InterPro" id="IPR020472">
    <property type="entry name" value="WD40_PAC1"/>
</dbReference>
<feature type="repeat" description="WD" evidence="4">
    <location>
        <begin position="49"/>
        <end position="62"/>
    </location>
</feature>